<name>V4TFU4_CITCL</name>
<dbReference type="EMBL" id="KI536312">
    <property type="protein sequence ID" value="ESR59218.1"/>
    <property type="molecule type" value="Genomic_DNA"/>
</dbReference>
<dbReference type="InParanoid" id="V4TFU4"/>
<organism evidence="1 2">
    <name type="scientific">Citrus clementina</name>
    <name type="common">Clementine</name>
    <name type="synonym">Citrus deliciosa x Citrus sinensis</name>
    <dbReference type="NCBI Taxonomy" id="85681"/>
    <lineage>
        <taxon>Eukaryota</taxon>
        <taxon>Viridiplantae</taxon>
        <taxon>Streptophyta</taxon>
        <taxon>Embryophyta</taxon>
        <taxon>Tracheophyta</taxon>
        <taxon>Spermatophyta</taxon>
        <taxon>Magnoliopsida</taxon>
        <taxon>eudicotyledons</taxon>
        <taxon>Gunneridae</taxon>
        <taxon>Pentapetalae</taxon>
        <taxon>rosids</taxon>
        <taxon>malvids</taxon>
        <taxon>Sapindales</taxon>
        <taxon>Rutaceae</taxon>
        <taxon>Aurantioideae</taxon>
        <taxon>Citrus</taxon>
    </lineage>
</organism>
<sequence length="66" mass="7552">ISVSEGAQALMHKPRALRKEATQEEQLLWVQDQWHRLLTRSTVTLPFSLLVLLLPLNLNLEHSALP</sequence>
<dbReference type="AlphaFoldDB" id="V4TFU4"/>
<dbReference type="KEGG" id="cic:CICLE_v10017563mg"/>
<dbReference type="Gramene" id="ESR59218">
    <property type="protein sequence ID" value="ESR59218"/>
    <property type="gene ID" value="CICLE_v10017563mg"/>
</dbReference>
<gene>
    <name evidence="1" type="ORF">CICLE_v10017563mg</name>
</gene>
<protein>
    <submittedName>
        <fullName evidence="1">Uncharacterized protein</fullName>
    </submittedName>
</protein>
<accession>V4TFU4</accession>
<reference evidence="1 2" key="1">
    <citation type="submission" date="2013-10" db="EMBL/GenBank/DDBJ databases">
        <authorList>
            <consortium name="International Citrus Genome Consortium"/>
            <person name="Jenkins J."/>
            <person name="Schmutz J."/>
            <person name="Prochnik S."/>
            <person name="Rokhsar D."/>
            <person name="Gmitter F."/>
            <person name="Ollitrault P."/>
            <person name="Machado M."/>
            <person name="Talon M."/>
            <person name="Wincker P."/>
            <person name="Jaillon O."/>
            <person name="Morgante M."/>
        </authorList>
    </citation>
    <scope>NUCLEOTIDE SEQUENCE</scope>
    <source>
        <strain evidence="2">cv. Clemenules</strain>
    </source>
</reference>
<evidence type="ECO:0000313" key="1">
    <source>
        <dbReference type="EMBL" id="ESR59218.1"/>
    </source>
</evidence>
<keyword evidence="2" id="KW-1185">Reference proteome</keyword>
<proteinExistence type="predicted"/>
<feature type="non-terminal residue" evidence="1">
    <location>
        <position position="1"/>
    </location>
</feature>
<dbReference type="Proteomes" id="UP000030687">
    <property type="component" value="Unassembled WGS sequence"/>
</dbReference>
<evidence type="ECO:0000313" key="2">
    <source>
        <dbReference type="Proteomes" id="UP000030687"/>
    </source>
</evidence>